<sequence length="345" mass="36457">MNNPQNNSEFQQELDKSVPRQDLTSLEFWLVDGDATPWKSVAVNCLAILVPPLVLGLSFGMIAGIGGFMGAFPGTMGARRAGAFYTAPFVLLAIVAGYFTLHHEAWAPAIGAVLAMVAGLAGRRGVSMPAIISMVVWTIYTGSILPVEKDLVIAGAQIAGLAWSLTIIRLFGGGGDQTDSKPSRAYALIFGALFAVGIAFSTWVGQNLLAGHGFWFPLCLAILSLPPHTRYFTRAVKRVIGTALGCTLAYLIGSLTPPPLLVGAIAITGFVFTQRYIPKSQIFGSASITMAIILIISEHSPLKQLAVARLVDFAAGAGLAALLALCGVALLYLSDKEALRALQQR</sequence>
<comment type="subcellular location">
    <subcellularLocation>
        <location evidence="1">Membrane</location>
        <topology evidence="1">Multi-pass membrane protein</topology>
    </subcellularLocation>
</comment>
<name>A0ABX9A4Q4_9SPHN</name>
<keyword evidence="3 5" id="KW-1133">Transmembrane helix</keyword>
<evidence type="ECO:0000256" key="5">
    <source>
        <dbReference type="SAM" id="Phobius"/>
    </source>
</evidence>
<feature type="transmembrane region" description="Helical" evidence="5">
    <location>
        <begin position="151"/>
        <end position="172"/>
    </location>
</feature>
<feature type="domain" description="Integral membrane bound transporter" evidence="6">
    <location>
        <begin position="201"/>
        <end position="322"/>
    </location>
</feature>
<evidence type="ECO:0000256" key="1">
    <source>
        <dbReference type="ARBA" id="ARBA00004141"/>
    </source>
</evidence>
<dbReference type="PROSITE" id="PS51300">
    <property type="entry name" value="NIRD"/>
    <property type="match status" value="1"/>
</dbReference>
<evidence type="ECO:0000256" key="3">
    <source>
        <dbReference type="ARBA" id="ARBA00022989"/>
    </source>
</evidence>
<feature type="transmembrane region" description="Helical" evidence="5">
    <location>
        <begin position="81"/>
        <end position="99"/>
    </location>
</feature>
<dbReference type="EMBL" id="CP081294">
    <property type="protein sequence ID" value="QZD96205.1"/>
    <property type="molecule type" value="Genomic_DNA"/>
</dbReference>
<feature type="transmembrane region" description="Helical" evidence="5">
    <location>
        <begin position="209"/>
        <end position="228"/>
    </location>
</feature>
<evidence type="ECO:0000256" key="2">
    <source>
        <dbReference type="ARBA" id="ARBA00022692"/>
    </source>
</evidence>
<accession>A0ABX9A4Q4</accession>
<keyword evidence="4 5" id="KW-0472">Membrane</keyword>
<gene>
    <name evidence="7" type="ORF">K3136_05815</name>
</gene>
<dbReference type="Pfam" id="PF13515">
    <property type="entry name" value="FUSC_2"/>
    <property type="match status" value="1"/>
</dbReference>
<dbReference type="RefSeq" id="WP_221431929.1">
    <property type="nucleotide sequence ID" value="NZ_CP081294.1"/>
</dbReference>
<evidence type="ECO:0000256" key="4">
    <source>
        <dbReference type="ARBA" id="ARBA00023136"/>
    </source>
</evidence>
<feature type="transmembrane region" description="Helical" evidence="5">
    <location>
        <begin position="259"/>
        <end position="277"/>
    </location>
</feature>
<feature type="transmembrane region" description="Helical" evidence="5">
    <location>
        <begin position="128"/>
        <end position="145"/>
    </location>
</feature>
<organism evidence="7 8">
    <name type="scientific">Qipengyuania gelatinilytica</name>
    <dbReference type="NCBI Taxonomy" id="2867231"/>
    <lineage>
        <taxon>Bacteria</taxon>
        <taxon>Pseudomonadati</taxon>
        <taxon>Pseudomonadota</taxon>
        <taxon>Alphaproteobacteria</taxon>
        <taxon>Sphingomonadales</taxon>
        <taxon>Erythrobacteraceae</taxon>
        <taxon>Qipengyuania</taxon>
    </lineage>
</organism>
<protein>
    <submittedName>
        <fullName evidence="7">FUSC family protein</fullName>
    </submittedName>
</protein>
<evidence type="ECO:0000313" key="8">
    <source>
        <dbReference type="Proteomes" id="UP000824321"/>
    </source>
</evidence>
<feature type="transmembrane region" description="Helical" evidence="5">
    <location>
        <begin position="282"/>
        <end position="301"/>
    </location>
</feature>
<feature type="transmembrane region" description="Helical" evidence="5">
    <location>
        <begin position="313"/>
        <end position="333"/>
    </location>
</feature>
<proteinExistence type="predicted"/>
<dbReference type="InterPro" id="IPR049453">
    <property type="entry name" value="Memb_transporter_dom"/>
</dbReference>
<feature type="transmembrane region" description="Helical" evidence="5">
    <location>
        <begin position="184"/>
        <end position="203"/>
    </location>
</feature>
<feature type="transmembrane region" description="Helical" evidence="5">
    <location>
        <begin position="105"/>
        <end position="121"/>
    </location>
</feature>
<dbReference type="Proteomes" id="UP000824321">
    <property type="component" value="Chromosome"/>
</dbReference>
<keyword evidence="2 5" id="KW-0812">Transmembrane</keyword>
<evidence type="ECO:0000259" key="6">
    <source>
        <dbReference type="Pfam" id="PF13515"/>
    </source>
</evidence>
<evidence type="ECO:0000313" key="7">
    <source>
        <dbReference type="EMBL" id="QZD96205.1"/>
    </source>
</evidence>
<reference evidence="7 8" key="1">
    <citation type="submission" date="2021-08" db="EMBL/GenBank/DDBJ databases">
        <title>Comparative Genomics Analysis of the Genus Qipengyuania Reveals Extensive Genetic Diversity and Metabolic Versatility, Including the Description of Fifteen Novel Species.</title>
        <authorList>
            <person name="Liu Y."/>
        </authorList>
    </citation>
    <scope>NUCLEOTIDE SEQUENCE [LARGE SCALE GENOMIC DNA]</scope>
    <source>
        <strain evidence="7 8">1NDH1</strain>
    </source>
</reference>
<feature type="transmembrane region" description="Helical" evidence="5">
    <location>
        <begin position="41"/>
        <end position="69"/>
    </location>
</feature>
<keyword evidence="8" id="KW-1185">Reference proteome</keyword>